<dbReference type="RefSeq" id="WP_025220450.1">
    <property type="nucleotide sequence ID" value="NZ_CP006837.1"/>
</dbReference>
<evidence type="ECO:0000313" key="2">
    <source>
        <dbReference type="Proteomes" id="UP000308539"/>
    </source>
</evidence>
<dbReference type="GO" id="GO:0004519">
    <property type="term" value="F:endonuclease activity"/>
    <property type="evidence" value="ECO:0007669"/>
    <property type="project" value="UniProtKB-KW"/>
</dbReference>
<dbReference type="InterPro" id="IPR019070">
    <property type="entry name" value="Restrct_endonuc_II_SinI"/>
</dbReference>
<dbReference type="EMBL" id="SZPV01000011">
    <property type="protein sequence ID" value="TKI66469.1"/>
    <property type="molecule type" value="Genomic_DNA"/>
</dbReference>
<keyword evidence="2" id="KW-1185">Reference proteome</keyword>
<accession>A0ABY2TEC8</accession>
<dbReference type="Proteomes" id="UP000308539">
    <property type="component" value="Unassembled WGS sequence"/>
</dbReference>
<sequence length="258" mass="29855">MAKIRKSFEYILDEGLTVEQAKSAFEIAKILVVNENHRNNLTDMFNFAINNDTSLFTVLLFEEGNLENMAIEYLTKWSNSYELGRTNLAIKRPLKNYGEKDAALTKRIASNTEEDDETLNKYLLGHYLYMSAENMNGAILEEYLAEVLEPYGWIWCAGSTFRAIDFCYFGEKNILLQVKNKYNTENSSSSAIRNGTEIKKWQRLNRPRVATGLNNPIPNWEALRVLVQADENLKLQLTEEKYLEYIMENSTKEIETLN</sequence>
<keyword evidence="1" id="KW-0540">Nuclease</keyword>
<keyword evidence="1" id="KW-0378">Hydrolase</keyword>
<reference evidence="1 2" key="1">
    <citation type="submission" date="2019-04" db="EMBL/GenBank/DDBJ databases">
        <title>Lysinibacillus genome sequencing.</title>
        <authorList>
            <person name="Dunlap C."/>
        </authorList>
    </citation>
    <scope>NUCLEOTIDE SEQUENCE [LARGE SCALE GENOMIC DNA]</scope>
    <source>
        <strain evidence="1 2">NBRC 109424</strain>
    </source>
</reference>
<name>A0ABY2TEC8_9BACI</name>
<dbReference type="Pfam" id="PF09570">
    <property type="entry name" value="RE_SinI"/>
    <property type="match status" value="1"/>
</dbReference>
<gene>
    <name evidence="1" type="ORF">FC752_04280</name>
</gene>
<organism evidence="1 2">
    <name type="scientific">Lysinibacillus varians</name>
    <dbReference type="NCBI Taxonomy" id="1145276"/>
    <lineage>
        <taxon>Bacteria</taxon>
        <taxon>Bacillati</taxon>
        <taxon>Bacillota</taxon>
        <taxon>Bacilli</taxon>
        <taxon>Bacillales</taxon>
        <taxon>Bacillaceae</taxon>
        <taxon>Lysinibacillus</taxon>
    </lineage>
</organism>
<proteinExistence type="predicted"/>
<protein>
    <submittedName>
        <fullName evidence="1">SinI family restriction endonuclease</fullName>
    </submittedName>
</protein>
<comment type="caution">
    <text evidence="1">The sequence shown here is derived from an EMBL/GenBank/DDBJ whole genome shotgun (WGS) entry which is preliminary data.</text>
</comment>
<keyword evidence="1" id="KW-0255">Endonuclease</keyword>
<evidence type="ECO:0000313" key="1">
    <source>
        <dbReference type="EMBL" id="TKI66469.1"/>
    </source>
</evidence>